<dbReference type="InterPro" id="IPR026444">
    <property type="entry name" value="Secre_tail"/>
</dbReference>
<evidence type="ECO:0000313" key="1">
    <source>
        <dbReference type="EMBL" id="GFC79409.1"/>
    </source>
</evidence>
<dbReference type="PANTHER" id="PTHR35580">
    <property type="entry name" value="CELL SURFACE GLYCOPROTEIN (S-LAYER PROTEIN)-LIKE PROTEIN"/>
    <property type="match status" value="1"/>
</dbReference>
<dbReference type="InterPro" id="IPR052918">
    <property type="entry name" value="Motility_Chemotaxis_Reg"/>
</dbReference>
<protein>
    <recommendedName>
        <fullName evidence="2">Secretion system C-terminal sorting domain-containing protein</fullName>
    </recommendedName>
</protein>
<evidence type="ECO:0008006" key="2">
    <source>
        <dbReference type="Google" id="ProtNLM"/>
    </source>
</evidence>
<dbReference type="AlphaFoldDB" id="A0A699QVZ4"/>
<dbReference type="NCBIfam" id="TIGR04183">
    <property type="entry name" value="Por_Secre_tail"/>
    <property type="match status" value="1"/>
</dbReference>
<name>A0A699QVZ4_TANCI</name>
<dbReference type="PANTHER" id="PTHR35580:SF1">
    <property type="entry name" value="PHYTASE-LIKE DOMAIN-CONTAINING PROTEIN"/>
    <property type="match status" value="1"/>
</dbReference>
<proteinExistence type="predicted"/>
<reference evidence="1" key="1">
    <citation type="journal article" date="2019" name="Sci. Rep.">
        <title>Draft genome of Tanacetum cinerariifolium, the natural source of mosquito coil.</title>
        <authorList>
            <person name="Yamashiro T."/>
            <person name="Shiraishi A."/>
            <person name="Satake H."/>
            <person name="Nakayama K."/>
        </authorList>
    </citation>
    <scope>NUCLEOTIDE SEQUENCE</scope>
</reference>
<comment type="caution">
    <text evidence="1">The sequence shown here is derived from an EMBL/GenBank/DDBJ whole genome shotgun (WGS) entry which is preliminary data.</text>
</comment>
<dbReference type="EMBL" id="BKCJ011070412">
    <property type="protein sequence ID" value="GFC79409.1"/>
    <property type="molecule type" value="Genomic_DNA"/>
</dbReference>
<accession>A0A699QVZ4</accession>
<gene>
    <name evidence="1" type="ORF">Tci_851379</name>
</gene>
<sequence>TFGAYTVGSAGYYDAFVAKLGPTGTWQWVNQCGGSMADRAYSLALDSQGNAYIAGHFLSPTLIAGTTKLTNAIANRLELFVAKLDAQSNWQWAVQATGSGNGGTGGTSGGSNLAFSIALDGPGRVWLAGYFEGASAQFGSNTLTGAPFTSTSYVARLGNQVLATQPSGVAGSAFTLAPNPSRGTVRVHGLAAGQTVQLYDAMGRLLITQRAPATGTLLLAPPMALAPGLYLVQSGGQMRRLVID</sequence>
<dbReference type="Pfam" id="PF06739">
    <property type="entry name" value="SBBP"/>
    <property type="match status" value="1"/>
</dbReference>
<organism evidence="1">
    <name type="scientific">Tanacetum cinerariifolium</name>
    <name type="common">Dalmatian daisy</name>
    <name type="synonym">Chrysanthemum cinerariifolium</name>
    <dbReference type="NCBI Taxonomy" id="118510"/>
    <lineage>
        <taxon>Eukaryota</taxon>
        <taxon>Viridiplantae</taxon>
        <taxon>Streptophyta</taxon>
        <taxon>Embryophyta</taxon>
        <taxon>Tracheophyta</taxon>
        <taxon>Spermatophyta</taxon>
        <taxon>Magnoliopsida</taxon>
        <taxon>eudicotyledons</taxon>
        <taxon>Gunneridae</taxon>
        <taxon>Pentapetalae</taxon>
        <taxon>asterids</taxon>
        <taxon>campanulids</taxon>
        <taxon>Asterales</taxon>
        <taxon>Asteraceae</taxon>
        <taxon>Asteroideae</taxon>
        <taxon>Anthemideae</taxon>
        <taxon>Anthemidinae</taxon>
        <taxon>Tanacetum</taxon>
    </lineage>
</organism>
<dbReference type="InterPro" id="IPR010620">
    <property type="entry name" value="SBBP_repeat"/>
</dbReference>
<feature type="non-terminal residue" evidence="1">
    <location>
        <position position="1"/>
    </location>
</feature>